<organism evidence="1 2">
    <name type="scientific">Salmonella phage SPHG3</name>
    <dbReference type="NCBI Taxonomy" id="2801526"/>
    <lineage>
        <taxon>Viruses</taxon>
        <taxon>Duplodnaviria</taxon>
        <taxon>Heunggongvirae</taxon>
        <taxon>Uroviricota</taxon>
        <taxon>Caudoviricetes</taxon>
        <taxon>Pantevenvirales</taxon>
        <taxon>Ackermannviridae</taxon>
        <taxon>Cvivirinae</taxon>
        <taxon>Kuttervirus</taxon>
        <taxon>Kuttervirus STW77</taxon>
    </lineage>
</organism>
<name>A0A7T7Z8A8_9CAUD</name>
<sequence>MSLAAYNKEFSEINYDFLFASERRFVQAKEYLETHGMESRYENTLNMKAAMAATELGADSYEAKAYSRLTHYDQNMVEEYKSILFQTGWGNGFERTE</sequence>
<evidence type="ECO:0000313" key="2">
    <source>
        <dbReference type="Proteomes" id="UP000595307"/>
    </source>
</evidence>
<accession>A0A7T7Z8A8</accession>
<reference evidence="1 2" key="1">
    <citation type="submission" date="2020-12" db="EMBL/GenBank/DDBJ databases">
        <authorList>
            <person name="Esmael A."/>
        </authorList>
    </citation>
    <scope>NUCLEOTIDE SEQUENCE [LARGE SCALE GENOMIC DNA]</scope>
</reference>
<dbReference type="EMBL" id="MW388005">
    <property type="protein sequence ID" value="QQO39022.1"/>
    <property type="molecule type" value="Genomic_DNA"/>
</dbReference>
<dbReference type="Proteomes" id="UP000595307">
    <property type="component" value="Segment"/>
</dbReference>
<evidence type="ECO:0000313" key="1">
    <source>
        <dbReference type="EMBL" id="QQO39022.1"/>
    </source>
</evidence>
<protein>
    <submittedName>
        <fullName evidence="1">Uncharacterized protein</fullName>
    </submittedName>
</protein>
<proteinExistence type="predicted"/>